<dbReference type="SUPFAM" id="SSF46565">
    <property type="entry name" value="Chaperone J-domain"/>
    <property type="match status" value="1"/>
</dbReference>
<evidence type="ECO:0000313" key="3">
    <source>
        <dbReference type="EMBL" id="AYV81663.1"/>
    </source>
</evidence>
<dbReference type="SMART" id="SM00271">
    <property type="entry name" value="DnaJ"/>
    <property type="match status" value="1"/>
</dbReference>
<reference evidence="3" key="1">
    <citation type="submission" date="2018-10" db="EMBL/GenBank/DDBJ databases">
        <title>Hidden diversity of soil giant viruses.</title>
        <authorList>
            <person name="Schulz F."/>
            <person name="Alteio L."/>
            <person name="Goudeau D."/>
            <person name="Ryan E.M."/>
            <person name="Malmstrom R.R."/>
            <person name="Blanchard J."/>
            <person name="Woyke T."/>
        </authorList>
    </citation>
    <scope>NUCLEOTIDE SEQUENCE</scope>
    <source>
        <strain evidence="3">HAV1</strain>
    </source>
</reference>
<name>A0A3G5A740_9VIRU</name>
<dbReference type="InterPro" id="IPR036869">
    <property type="entry name" value="J_dom_sf"/>
</dbReference>
<keyword evidence="1" id="KW-1133">Transmembrane helix</keyword>
<proteinExistence type="predicted"/>
<keyword evidence="1" id="KW-0472">Membrane</keyword>
<evidence type="ECO:0000259" key="2">
    <source>
        <dbReference type="PROSITE" id="PS50076"/>
    </source>
</evidence>
<sequence>MFRAFRRSLHTLPFRITRQQANAKFAESGFLEQTPSNVSLFKKETQVELFKKDSVSENYVPFHSMDVSGLVSDYEGEYGRDRLETYTTVVYNAASKSMEVQTHTRVVTDWFAARGRLAANDYPLGTTGTQIYAGFQYPRKFVEQVLRTQYIYRGLQPLKKDNRLRIIQPHEMNYAFALEKIVSALSRLETKRAEVAILREHRADHARLRVAPTMYLSRAEIVPHSYFVPAYVYEYELQKYKVFKFVNGYTGEMEGEKINSFWKSLAFGTGMGGIATFVGTAFLFPYIAGRQLLLRTLFGAATSGLSFATIMRAYSISKNNTYREKIQEETKQNASYMETDEDIQRRNFASAFIDVIHSKEKYILLGLDPKKELTIEELKNCYRQQVQLWHPDVYKGDKKIALDMMIQINDAYGELQKHTR</sequence>
<organism evidence="3">
    <name type="scientific">Harvfovirus sp</name>
    <dbReference type="NCBI Taxonomy" id="2487768"/>
    <lineage>
        <taxon>Viruses</taxon>
        <taxon>Varidnaviria</taxon>
        <taxon>Bamfordvirae</taxon>
        <taxon>Nucleocytoviricota</taxon>
        <taxon>Megaviricetes</taxon>
        <taxon>Imitervirales</taxon>
        <taxon>Mimiviridae</taxon>
        <taxon>Klosneuvirinae</taxon>
    </lineage>
</organism>
<dbReference type="PROSITE" id="PS50076">
    <property type="entry name" value="DNAJ_2"/>
    <property type="match status" value="1"/>
</dbReference>
<keyword evidence="1" id="KW-0812">Transmembrane</keyword>
<feature type="transmembrane region" description="Helical" evidence="1">
    <location>
        <begin position="265"/>
        <end position="287"/>
    </location>
</feature>
<dbReference type="CDD" id="cd06257">
    <property type="entry name" value="DnaJ"/>
    <property type="match status" value="1"/>
</dbReference>
<feature type="domain" description="J" evidence="2">
    <location>
        <begin position="360"/>
        <end position="420"/>
    </location>
</feature>
<accession>A0A3G5A740</accession>
<dbReference type="InterPro" id="IPR001623">
    <property type="entry name" value="DnaJ_domain"/>
</dbReference>
<feature type="transmembrane region" description="Helical" evidence="1">
    <location>
        <begin position="293"/>
        <end position="314"/>
    </location>
</feature>
<gene>
    <name evidence="3" type="ORF">Harvfovirus50_6</name>
</gene>
<dbReference type="EMBL" id="MK072292">
    <property type="protein sequence ID" value="AYV81663.1"/>
    <property type="molecule type" value="Genomic_DNA"/>
</dbReference>
<dbReference type="Gene3D" id="1.10.287.110">
    <property type="entry name" value="DnaJ domain"/>
    <property type="match status" value="1"/>
</dbReference>
<evidence type="ECO:0000256" key="1">
    <source>
        <dbReference type="SAM" id="Phobius"/>
    </source>
</evidence>
<dbReference type="Pfam" id="PF00226">
    <property type="entry name" value="DnaJ"/>
    <property type="match status" value="1"/>
</dbReference>
<protein>
    <submittedName>
        <fullName evidence="3">DnaJ-like subfamily C member 3</fullName>
    </submittedName>
</protein>